<accession>A0AAE3INS7</accession>
<keyword evidence="1" id="KW-0560">Oxidoreductase</keyword>
<name>A0AAE3INS7_9BACT</name>
<protein>
    <submittedName>
        <fullName evidence="1">Phytanoyl-CoA dioxygenase family protein</fullName>
    </submittedName>
</protein>
<dbReference type="SUPFAM" id="SSF51197">
    <property type="entry name" value="Clavaminate synthase-like"/>
    <property type="match status" value="1"/>
</dbReference>
<dbReference type="Gene3D" id="2.60.120.620">
    <property type="entry name" value="q2cbj1_9rhob like domain"/>
    <property type="match status" value="1"/>
</dbReference>
<dbReference type="GO" id="GO:0051213">
    <property type="term" value="F:dioxygenase activity"/>
    <property type="evidence" value="ECO:0007669"/>
    <property type="project" value="UniProtKB-KW"/>
</dbReference>
<sequence length="200" mass="22278">MYTQKPFIDSVNTEKLYSAFSQLIGENKWLPCRNVGTFPVRFPSVQQPNDTGKHVDASFPGNDPNNYFEWRINVKSKGRALLMLVLYSDVSENDAPTVIYEGSHIDVARLLSKEGDLGLSFMELAGKLDELPKRKEVYATGKAGSVYLCHPFLVHSAQPHRGSTPKFMAQPPLLSKGELSISDFDVGYSPVERAIRLGID</sequence>
<gene>
    <name evidence="1" type="ORF">OD355_13325</name>
</gene>
<dbReference type="Proteomes" id="UP001209317">
    <property type="component" value="Unassembled WGS sequence"/>
</dbReference>
<evidence type="ECO:0000313" key="1">
    <source>
        <dbReference type="EMBL" id="MCU7695500.1"/>
    </source>
</evidence>
<proteinExistence type="predicted"/>
<dbReference type="AlphaFoldDB" id="A0AAE3INS7"/>
<comment type="caution">
    <text evidence="1">The sequence shown here is derived from an EMBL/GenBank/DDBJ whole genome shotgun (WGS) entry which is preliminary data.</text>
</comment>
<organism evidence="1 2">
    <name type="scientific">Haoranjiania flava</name>
    <dbReference type="NCBI Taxonomy" id="1856322"/>
    <lineage>
        <taxon>Bacteria</taxon>
        <taxon>Pseudomonadati</taxon>
        <taxon>Bacteroidota</taxon>
        <taxon>Chitinophagia</taxon>
        <taxon>Chitinophagales</taxon>
        <taxon>Chitinophagaceae</taxon>
        <taxon>Haoranjiania</taxon>
    </lineage>
</organism>
<reference evidence="1" key="1">
    <citation type="submission" date="2022-10" db="EMBL/GenBank/DDBJ databases">
        <authorList>
            <person name="Kim H.S."/>
            <person name="Kim J.-S."/>
            <person name="Suh M.K."/>
            <person name="Eom M.K."/>
            <person name="Lee J.-S."/>
        </authorList>
    </citation>
    <scope>NUCLEOTIDE SEQUENCE</scope>
    <source>
        <strain evidence="1">LIP-5</strain>
    </source>
</reference>
<dbReference type="EMBL" id="JAOTPL010000032">
    <property type="protein sequence ID" value="MCU7695500.1"/>
    <property type="molecule type" value="Genomic_DNA"/>
</dbReference>
<evidence type="ECO:0000313" key="2">
    <source>
        <dbReference type="Proteomes" id="UP001209317"/>
    </source>
</evidence>
<dbReference type="RefSeq" id="WP_263038987.1">
    <property type="nucleotide sequence ID" value="NZ_JAOTPL010000032.1"/>
</dbReference>
<keyword evidence="2" id="KW-1185">Reference proteome</keyword>
<keyword evidence="1" id="KW-0223">Dioxygenase</keyword>